<name>A0ABW4FCY0_9PSEU</name>
<dbReference type="Proteomes" id="UP001597114">
    <property type="component" value="Unassembled WGS sequence"/>
</dbReference>
<dbReference type="SUPFAM" id="SSF46689">
    <property type="entry name" value="Homeodomain-like"/>
    <property type="match status" value="1"/>
</dbReference>
<comment type="caution">
    <text evidence="6">The sequence shown here is derived from an EMBL/GenBank/DDBJ whole genome shotgun (WGS) entry which is preliminary data.</text>
</comment>
<dbReference type="InterPro" id="IPR009057">
    <property type="entry name" value="Homeodomain-like_sf"/>
</dbReference>
<evidence type="ECO:0000313" key="6">
    <source>
        <dbReference type="EMBL" id="MFD1523910.1"/>
    </source>
</evidence>
<dbReference type="EMBL" id="JBHUCO010000072">
    <property type="protein sequence ID" value="MFD1523910.1"/>
    <property type="molecule type" value="Genomic_DNA"/>
</dbReference>
<feature type="domain" description="HTH tetR-type" evidence="5">
    <location>
        <begin position="19"/>
        <end position="79"/>
    </location>
</feature>
<dbReference type="Pfam" id="PF00440">
    <property type="entry name" value="TetR_N"/>
    <property type="match status" value="1"/>
</dbReference>
<sequence length="230" mass="24711">MARSIWLRQERSGRGPAPEHSRTRIAAAAVELADEGGLDAVSMRKVAAAIGAGAASLYRYVETRDELLELMADAAAGEIDISRPPSGDWRADLVALAHGLRDVYRRHPWMLDISPGRVALGPNTVDVLEYALTTMQDLDAPTTAKMEAFALLNGFVALLVRTEKDLGGQTTEWHEAQAEFLASVVTAGRHPHLAAAFADPSPAPPRDTDMLEGVLPRVLTGLLDTSGDRP</sequence>
<dbReference type="InterPro" id="IPR001647">
    <property type="entry name" value="HTH_TetR"/>
</dbReference>
<dbReference type="PANTHER" id="PTHR30055:SF151">
    <property type="entry name" value="TRANSCRIPTIONAL REGULATORY PROTEIN"/>
    <property type="match status" value="1"/>
</dbReference>
<gene>
    <name evidence="6" type="ORF">ACFSJD_40935</name>
</gene>
<dbReference type="Gene3D" id="1.10.10.60">
    <property type="entry name" value="Homeodomain-like"/>
    <property type="match status" value="1"/>
</dbReference>
<dbReference type="PANTHER" id="PTHR30055">
    <property type="entry name" value="HTH-TYPE TRANSCRIPTIONAL REGULATOR RUTR"/>
    <property type="match status" value="1"/>
</dbReference>
<dbReference type="Gene3D" id="1.10.357.10">
    <property type="entry name" value="Tetracycline Repressor, domain 2"/>
    <property type="match status" value="1"/>
</dbReference>
<dbReference type="PROSITE" id="PS50977">
    <property type="entry name" value="HTH_TETR_2"/>
    <property type="match status" value="1"/>
</dbReference>
<proteinExistence type="predicted"/>
<evidence type="ECO:0000259" key="5">
    <source>
        <dbReference type="PROSITE" id="PS50977"/>
    </source>
</evidence>
<dbReference type="InterPro" id="IPR004111">
    <property type="entry name" value="Repressor_TetR_C"/>
</dbReference>
<dbReference type="SUPFAM" id="SSF48498">
    <property type="entry name" value="Tetracyclin repressor-like, C-terminal domain"/>
    <property type="match status" value="1"/>
</dbReference>
<dbReference type="RefSeq" id="WP_344726833.1">
    <property type="nucleotide sequence ID" value="NZ_BAAAUS010000039.1"/>
</dbReference>
<evidence type="ECO:0000256" key="3">
    <source>
        <dbReference type="ARBA" id="ARBA00023163"/>
    </source>
</evidence>
<reference evidence="7" key="1">
    <citation type="journal article" date="2019" name="Int. J. Syst. Evol. Microbiol.">
        <title>The Global Catalogue of Microorganisms (GCM) 10K type strain sequencing project: providing services to taxonomists for standard genome sequencing and annotation.</title>
        <authorList>
            <consortium name="The Broad Institute Genomics Platform"/>
            <consortium name="The Broad Institute Genome Sequencing Center for Infectious Disease"/>
            <person name="Wu L."/>
            <person name="Ma J."/>
        </authorList>
    </citation>
    <scope>NUCLEOTIDE SEQUENCE [LARGE SCALE GENOMIC DNA]</scope>
    <source>
        <strain evidence="7">CCM 7043</strain>
    </source>
</reference>
<feature type="DNA-binding region" description="H-T-H motif" evidence="4">
    <location>
        <begin position="42"/>
        <end position="61"/>
    </location>
</feature>
<accession>A0ABW4FCY0</accession>
<evidence type="ECO:0000256" key="4">
    <source>
        <dbReference type="PROSITE-ProRule" id="PRU00335"/>
    </source>
</evidence>
<keyword evidence="7" id="KW-1185">Reference proteome</keyword>
<keyword evidence="3" id="KW-0804">Transcription</keyword>
<dbReference type="Pfam" id="PF02909">
    <property type="entry name" value="TetR_C_1"/>
    <property type="match status" value="1"/>
</dbReference>
<evidence type="ECO:0000256" key="2">
    <source>
        <dbReference type="ARBA" id="ARBA00023125"/>
    </source>
</evidence>
<dbReference type="InterPro" id="IPR050109">
    <property type="entry name" value="HTH-type_TetR-like_transc_reg"/>
</dbReference>
<dbReference type="InterPro" id="IPR036271">
    <property type="entry name" value="Tet_transcr_reg_TetR-rel_C_sf"/>
</dbReference>
<protein>
    <submittedName>
        <fullName evidence="6">TetR/AcrR family transcriptional regulator</fullName>
    </submittedName>
</protein>
<evidence type="ECO:0000313" key="7">
    <source>
        <dbReference type="Proteomes" id="UP001597114"/>
    </source>
</evidence>
<evidence type="ECO:0000256" key="1">
    <source>
        <dbReference type="ARBA" id="ARBA00023015"/>
    </source>
</evidence>
<keyword evidence="1" id="KW-0805">Transcription regulation</keyword>
<organism evidence="6 7">
    <name type="scientific">Pseudonocardia yunnanensis</name>
    <dbReference type="NCBI Taxonomy" id="58107"/>
    <lineage>
        <taxon>Bacteria</taxon>
        <taxon>Bacillati</taxon>
        <taxon>Actinomycetota</taxon>
        <taxon>Actinomycetes</taxon>
        <taxon>Pseudonocardiales</taxon>
        <taxon>Pseudonocardiaceae</taxon>
        <taxon>Pseudonocardia</taxon>
    </lineage>
</organism>
<keyword evidence="2 4" id="KW-0238">DNA-binding</keyword>